<evidence type="ECO:0000313" key="2">
    <source>
        <dbReference type="Proteomes" id="UP000323569"/>
    </source>
</evidence>
<reference evidence="1 2" key="1">
    <citation type="submission" date="2018-09" db="EMBL/GenBank/DDBJ databases">
        <title>Evolutionary history of phycoerythrin pigmentation in the water bloom-forming cyanobacterium Microcystis aeruginosa.</title>
        <authorList>
            <person name="Tanabe Y."/>
            <person name="Tanabe Y."/>
            <person name="Yamaguchi H."/>
        </authorList>
    </citation>
    <scope>NUCLEOTIDE SEQUENCE [LARGE SCALE GENOMIC DNA]</scope>
    <source>
        <strain evidence="1 2">NIES-2519</strain>
    </source>
</reference>
<sequence length="99" mass="11264">MFDHTSRYYAIADARYTSSTGQEIIYKRRRFLPQGQDLPFLTNVKVNDGDRLDIIASKTLGNPLLFWRIADANNGMNPIDLTERPGRILKVTIPQVPGE</sequence>
<gene>
    <name evidence="1" type="ORF">MiYa_04545</name>
</gene>
<accession>A0A5A5RIP2</accession>
<evidence type="ECO:0000313" key="1">
    <source>
        <dbReference type="EMBL" id="GCA72987.1"/>
    </source>
</evidence>
<dbReference type="EMBL" id="BHVO01000164">
    <property type="protein sequence ID" value="GCA72987.1"/>
    <property type="molecule type" value="Genomic_DNA"/>
</dbReference>
<proteinExistence type="predicted"/>
<evidence type="ECO:0008006" key="3">
    <source>
        <dbReference type="Google" id="ProtNLM"/>
    </source>
</evidence>
<name>A0A5A5RIP2_MICAE</name>
<comment type="caution">
    <text evidence="1">The sequence shown here is derived from an EMBL/GenBank/DDBJ whole genome shotgun (WGS) entry which is preliminary data.</text>
</comment>
<dbReference type="AlphaFoldDB" id="A0A5A5RIP2"/>
<dbReference type="Proteomes" id="UP000323569">
    <property type="component" value="Unassembled WGS sequence"/>
</dbReference>
<dbReference type="RefSeq" id="WP_008198664.1">
    <property type="nucleotide sequence ID" value="NZ_BHVO01000164.1"/>
</dbReference>
<protein>
    <recommendedName>
        <fullName evidence="3">LysM domain-containing protein</fullName>
    </recommendedName>
</protein>
<organism evidence="1 2">
    <name type="scientific">Microcystis aeruginosa NIES-2519</name>
    <dbReference type="NCBI Taxonomy" id="2303981"/>
    <lineage>
        <taxon>Bacteria</taxon>
        <taxon>Bacillati</taxon>
        <taxon>Cyanobacteriota</taxon>
        <taxon>Cyanophyceae</taxon>
        <taxon>Oscillatoriophycideae</taxon>
        <taxon>Chroococcales</taxon>
        <taxon>Microcystaceae</taxon>
        <taxon>Microcystis</taxon>
    </lineage>
</organism>